<dbReference type="InterPro" id="IPR008042">
    <property type="entry name" value="Retrotrans_Pao"/>
</dbReference>
<evidence type="ECO:0000313" key="2">
    <source>
        <dbReference type="RefSeq" id="XP_025410323.1"/>
    </source>
</evidence>
<organism evidence="1 2">
    <name type="scientific">Sipha flava</name>
    <name type="common">yellow sugarcane aphid</name>
    <dbReference type="NCBI Taxonomy" id="143950"/>
    <lineage>
        <taxon>Eukaryota</taxon>
        <taxon>Metazoa</taxon>
        <taxon>Ecdysozoa</taxon>
        <taxon>Arthropoda</taxon>
        <taxon>Hexapoda</taxon>
        <taxon>Insecta</taxon>
        <taxon>Pterygota</taxon>
        <taxon>Neoptera</taxon>
        <taxon>Paraneoptera</taxon>
        <taxon>Hemiptera</taxon>
        <taxon>Sternorrhyncha</taxon>
        <taxon>Aphidomorpha</taxon>
        <taxon>Aphidoidea</taxon>
        <taxon>Aphididae</taxon>
        <taxon>Sipha</taxon>
    </lineage>
</organism>
<proteinExistence type="predicted"/>
<dbReference type="PANTHER" id="PTHR47331">
    <property type="entry name" value="PHD-TYPE DOMAIN-CONTAINING PROTEIN"/>
    <property type="match status" value="1"/>
</dbReference>
<dbReference type="GeneID" id="112683484"/>
<reference evidence="2" key="1">
    <citation type="submission" date="2025-08" db="UniProtKB">
        <authorList>
            <consortium name="RefSeq"/>
        </authorList>
    </citation>
    <scope>IDENTIFICATION</scope>
    <source>
        <tissue evidence="2">Whole body</tissue>
    </source>
</reference>
<keyword evidence="1" id="KW-1185">Reference proteome</keyword>
<gene>
    <name evidence="2" type="primary">LOC112683484</name>
</gene>
<dbReference type="RefSeq" id="XP_025410323.1">
    <property type="nucleotide sequence ID" value="XM_025554538.1"/>
</dbReference>
<name>A0A8B8FHZ4_9HEMI</name>
<dbReference type="AlphaFoldDB" id="A0A8B8FHZ4"/>
<sequence>MWQQFCMKLPVIFSIDIPCHIDVTDYQDIQLLDFADASVKEYAATVYLRIIDNTGAVSVRFVTCKTKVAPLKGSVDVQSISIPRLELCDALLLAQTLKHIHQVLSSSLSISRIRAWSDSSFVLSWLTADQKYFKIFISNWVAKIHEMLPTYDWSYVPTTDNPADLASRGLMPKNMISSTIYWKGPHFLHLPDDRWPRSNFVPLNPDQLPENRPKTAVVLSVTTLLPALEMIQRFSSFTKMQRVLSYIFRYHNRTLHKVVCNGSLTFAEREKSLSVVVKCTQKHYFADLIKALKAQSNVTPFSLARLAPYIDKDNVIHVGGRLRFASMLYDAKHPILLPRSSHLTD</sequence>
<dbReference type="Proteomes" id="UP000694846">
    <property type="component" value="Unplaced"/>
</dbReference>
<evidence type="ECO:0000313" key="1">
    <source>
        <dbReference type="Proteomes" id="UP000694846"/>
    </source>
</evidence>
<dbReference type="Pfam" id="PF05380">
    <property type="entry name" value="Peptidase_A17"/>
    <property type="match status" value="1"/>
</dbReference>
<accession>A0A8B8FHZ4</accession>
<dbReference type="OrthoDB" id="6628734at2759"/>
<protein>
    <submittedName>
        <fullName evidence="2">Uncharacterized protein LOC112683484</fullName>
    </submittedName>
</protein>